<dbReference type="Proteomes" id="UP000063699">
    <property type="component" value="Chromosome"/>
</dbReference>
<dbReference type="OrthoDB" id="9764016at2"/>
<dbReference type="SMART" id="SM00558">
    <property type="entry name" value="JmjC"/>
    <property type="match status" value="1"/>
</dbReference>
<sequence length="396" mass="43144">MAGSFTLADLVAPLEVSQFLGSVQGQSHHRFPGTAGRFSSLLPWSTLNTVLRQHRLDFPRLRLALDGDVVPAHTYTEMVTPKRGPQIPKLLSAPLTEHLRNGATLVLDAVQELVDPVSGLAARLEHDLRERVQVNMYAGWGKTHGFDVHWDDHDAFILQISGRKRWRIHGVTRPSPLHRDVEPPQQPPAEPIAEFVLEDGDALYVPRGHWHDVSAIGEQSLHLTIGFNPATGVDLVTWLADQLRVDERFRRDLPRFGTESARHAHAAELKAGIEALLTPDVVDRFLTDRDAHGPAYTGIGLPWAATPDVLPPQDTVSVRLLTPRAVLQHQDSTVTLLAAGSRFTFGAAAGPVLSALLSGTSTPVETLVERAGPALDRGTVRALLGELITQGLLAVA</sequence>
<dbReference type="SUPFAM" id="SSF51197">
    <property type="entry name" value="Clavaminate synthase-like"/>
    <property type="match status" value="1"/>
</dbReference>
<organism evidence="5 6">
    <name type="scientific">Kibdelosporangium phytohabitans</name>
    <dbReference type="NCBI Taxonomy" id="860235"/>
    <lineage>
        <taxon>Bacteria</taxon>
        <taxon>Bacillati</taxon>
        <taxon>Actinomycetota</taxon>
        <taxon>Actinomycetes</taxon>
        <taxon>Pseudonocardiales</taxon>
        <taxon>Pseudonocardiaceae</taxon>
        <taxon>Kibdelosporangium</taxon>
    </lineage>
</organism>
<evidence type="ECO:0000313" key="6">
    <source>
        <dbReference type="Proteomes" id="UP000063699"/>
    </source>
</evidence>
<evidence type="ECO:0000259" key="4">
    <source>
        <dbReference type="PROSITE" id="PS51184"/>
    </source>
</evidence>
<keyword evidence="3" id="KW-0408">Iron</keyword>
<dbReference type="EMBL" id="CP012752">
    <property type="protein sequence ID" value="ALG08072.1"/>
    <property type="molecule type" value="Genomic_DNA"/>
</dbReference>
<dbReference type="PANTHER" id="PTHR13096:SF8">
    <property type="entry name" value="RIBOSOMAL OXYGENASE 1"/>
    <property type="match status" value="1"/>
</dbReference>
<name>A0A0N9HXB5_9PSEU</name>
<accession>A0A0N9HXB5</accession>
<keyword evidence="6" id="KW-1185">Reference proteome</keyword>
<feature type="domain" description="JmjC" evidence="4">
    <location>
        <begin position="113"/>
        <end position="244"/>
    </location>
</feature>
<evidence type="ECO:0000256" key="2">
    <source>
        <dbReference type="ARBA" id="ARBA00022723"/>
    </source>
</evidence>
<dbReference type="Gene3D" id="2.60.120.650">
    <property type="entry name" value="Cupin"/>
    <property type="match status" value="1"/>
</dbReference>
<proteinExistence type="predicted"/>
<evidence type="ECO:0000256" key="1">
    <source>
        <dbReference type="ARBA" id="ARBA00001954"/>
    </source>
</evidence>
<dbReference type="PROSITE" id="PS51184">
    <property type="entry name" value="JMJC"/>
    <property type="match status" value="1"/>
</dbReference>
<dbReference type="KEGG" id="kphy:AOZ06_15135"/>
<comment type="cofactor">
    <cofactor evidence="1">
        <name>Fe(2+)</name>
        <dbReference type="ChEBI" id="CHEBI:29033"/>
    </cofactor>
</comment>
<evidence type="ECO:0000313" key="5">
    <source>
        <dbReference type="EMBL" id="ALG08072.1"/>
    </source>
</evidence>
<evidence type="ECO:0000256" key="3">
    <source>
        <dbReference type="ARBA" id="ARBA00023004"/>
    </source>
</evidence>
<reference evidence="5 6" key="1">
    <citation type="submission" date="2015-07" db="EMBL/GenBank/DDBJ databases">
        <title>Genome sequencing of Kibdelosporangium phytohabitans.</title>
        <authorList>
            <person name="Qin S."/>
            <person name="Xing K."/>
        </authorList>
    </citation>
    <scope>NUCLEOTIDE SEQUENCE [LARGE SCALE GENOMIC DNA]</scope>
    <source>
        <strain evidence="5 6">KLBMP1111</strain>
    </source>
</reference>
<dbReference type="PANTHER" id="PTHR13096">
    <property type="entry name" value="MINA53 MYC INDUCED NUCLEAR ANTIGEN"/>
    <property type="match status" value="1"/>
</dbReference>
<protein>
    <submittedName>
        <fullName evidence="5">Cupin</fullName>
    </submittedName>
</protein>
<dbReference type="Pfam" id="PF08007">
    <property type="entry name" value="JmjC_2"/>
    <property type="match status" value="1"/>
</dbReference>
<dbReference type="AlphaFoldDB" id="A0A0N9HXB5"/>
<dbReference type="STRING" id="860235.AOZ06_15135"/>
<dbReference type="InterPro" id="IPR003347">
    <property type="entry name" value="JmjC_dom"/>
</dbReference>
<dbReference type="InterPro" id="IPR039994">
    <property type="entry name" value="NO66-like"/>
</dbReference>
<keyword evidence="2" id="KW-0479">Metal-binding</keyword>
<dbReference type="GO" id="GO:0046872">
    <property type="term" value="F:metal ion binding"/>
    <property type="evidence" value="ECO:0007669"/>
    <property type="project" value="UniProtKB-KW"/>
</dbReference>
<gene>
    <name evidence="5" type="ORF">AOZ06_15135</name>
</gene>